<feature type="compositionally biased region" description="Polar residues" evidence="1">
    <location>
        <begin position="60"/>
        <end position="71"/>
    </location>
</feature>
<dbReference type="Proteomes" id="UP000324222">
    <property type="component" value="Unassembled WGS sequence"/>
</dbReference>
<reference evidence="2 3" key="1">
    <citation type="submission" date="2019-05" db="EMBL/GenBank/DDBJ databases">
        <title>Another draft genome of Portunus trituberculatus and its Hox gene families provides insights of decapod evolution.</title>
        <authorList>
            <person name="Jeong J.-H."/>
            <person name="Song I."/>
            <person name="Kim S."/>
            <person name="Choi T."/>
            <person name="Kim D."/>
            <person name="Ryu S."/>
            <person name="Kim W."/>
        </authorList>
    </citation>
    <scope>NUCLEOTIDE SEQUENCE [LARGE SCALE GENOMIC DNA]</scope>
    <source>
        <tissue evidence="2">Muscle</tissue>
    </source>
</reference>
<keyword evidence="3" id="KW-1185">Reference proteome</keyword>
<feature type="region of interest" description="Disordered" evidence="1">
    <location>
        <begin position="54"/>
        <end position="79"/>
    </location>
</feature>
<evidence type="ECO:0000313" key="2">
    <source>
        <dbReference type="EMBL" id="MPC15391.1"/>
    </source>
</evidence>
<organism evidence="2 3">
    <name type="scientific">Portunus trituberculatus</name>
    <name type="common">Swimming crab</name>
    <name type="synonym">Neptunus trituberculatus</name>
    <dbReference type="NCBI Taxonomy" id="210409"/>
    <lineage>
        <taxon>Eukaryota</taxon>
        <taxon>Metazoa</taxon>
        <taxon>Ecdysozoa</taxon>
        <taxon>Arthropoda</taxon>
        <taxon>Crustacea</taxon>
        <taxon>Multicrustacea</taxon>
        <taxon>Malacostraca</taxon>
        <taxon>Eumalacostraca</taxon>
        <taxon>Eucarida</taxon>
        <taxon>Decapoda</taxon>
        <taxon>Pleocyemata</taxon>
        <taxon>Brachyura</taxon>
        <taxon>Eubrachyura</taxon>
        <taxon>Portunoidea</taxon>
        <taxon>Portunidae</taxon>
        <taxon>Portuninae</taxon>
        <taxon>Portunus</taxon>
    </lineage>
</organism>
<gene>
    <name evidence="2" type="ORF">E2C01_008181</name>
</gene>
<evidence type="ECO:0000256" key="1">
    <source>
        <dbReference type="SAM" id="MobiDB-lite"/>
    </source>
</evidence>
<dbReference type="EMBL" id="VSRR010000424">
    <property type="protein sequence ID" value="MPC15391.1"/>
    <property type="molecule type" value="Genomic_DNA"/>
</dbReference>
<dbReference type="AlphaFoldDB" id="A0A5B7D2F6"/>
<proteinExistence type="predicted"/>
<name>A0A5B7D2F6_PORTR</name>
<comment type="caution">
    <text evidence="2">The sequence shown here is derived from an EMBL/GenBank/DDBJ whole genome shotgun (WGS) entry which is preliminary data.</text>
</comment>
<protein>
    <submittedName>
        <fullName evidence="2">Uncharacterized protein</fullName>
    </submittedName>
</protein>
<sequence length="79" mass="8380">MSSLPEAISVPHIPKAYPSLIPGPRITPVSPQIASLESEAGSTLPPVLQRYRGRADNGAMTKTHSISSIGRRSSVETEV</sequence>
<accession>A0A5B7D2F6</accession>
<evidence type="ECO:0000313" key="3">
    <source>
        <dbReference type="Proteomes" id="UP000324222"/>
    </source>
</evidence>